<feature type="domain" description="Ketoreductase" evidence="2">
    <location>
        <begin position="8"/>
        <end position="188"/>
    </location>
</feature>
<dbReference type="PANTHER" id="PTHR43943:SF2">
    <property type="entry name" value="DEHYDROGENASE_REDUCTASE 4"/>
    <property type="match status" value="1"/>
</dbReference>
<evidence type="ECO:0000256" key="1">
    <source>
        <dbReference type="ARBA" id="ARBA00006484"/>
    </source>
</evidence>
<dbReference type="EMBL" id="JBBKZS010000021">
    <property type="protein sequence ID" value="MEJ8858853.1"/>
    <property type="molecule type" value="Genomic_DNA"/>
</dbReference>
<dbReference type="InterPro" id="IPR036291">
    <property type="entry name" value="NAD(P)-bd_dom_sf"/>
</dbReference>
<gene>
    <name evidence="3" type="ORF">WKW79_30070</name>
</gene>
<dbReference type="Gene3D" id="3.40.50.720">
    <property type="entry name" value="NAD(P)-binding Rossmann-like Domain"/>
    <property type="match status" value="1"/>
</dbReference>
<dbReference type="NCBIfam" id="NF009468">
    <property type="entry name" value="PRK12826.1-4"/>
    <property type="match status" value="1"/>
</dbReference>
<accession>A0ABU8XGB7</accession>
<evidence type="ECO:0000259" key="2">
    <source>
        <dbReference type="SMART" id="SM00822"/>
    </source>
</evidence>
<dbReference type="InterPro" id="IPR002347">
    <property type="entry name" value="SDR_fam"/>
</dbReference>
<sequence>MVGDLKGKVALVTGAGQGIGEGIARVFAAAGAKVVIATRTAQNGQAVTDAISASGGEATLVQADVGRREEIRRAVTVATQTYGRLDIVVHNAAVYPVIAIEQLSDDDLERTFAVNLKAAFWLIQEALPELRKQGGGRVLFTSSVTGPRVAMPGTAHYAASKSGMNGLIRTAALEFARENITVNGVEPGYIMTPAMSALGDGEELKQMAACIPIGKIGVPEDIAHAMLFLASKEASYITGQTIVVDGGSTLPESPIVLDGFYKSLEVMARAAVA</sequence>
<dbReference type="InterPro" id="IPR020904">
    <property type="entry name" value="Sc_DH/Rdtase_CS"/>
</dbReference>
<dbReference type="Proteomes" id="UP001367030">
    <property type="component" value="Unassembled WGS sequence"/>
</dbReference>
<dbReference type="PANTHER" id="PTHR43943">
    <property type="entry name" value="DEHYDROGENASE/REDUCTASE (SDR FAMILY) MEMBER 4"/>
    <property type="match status" value="1"/>
</dbReference>
<dbReference type="CDD" id="cd05233">
    <property type="entry name" value="SDR_c"/>
    <property type="match status" value="1"/>
</dbReference>
<dbReference type="InterPro" id="IPR057326">
    <property type="entry name" value="KR_dom"/>
</dbReference>
<dbReference type="SUPFAM" id="SSF51735">
    <property type="entry name" value="NAD(P)-binding Rossmann-fold domains"/>
    <property type="match status" value="1"/>
</dbReference>
<keyword evidence="4" id="KW-1185">Reference proteome</keyword>
<reference evidence="3 4" key="1">
    <citation type="submission" date="2024-03" db="EMBL/GenBank/DDBJ databases">
        <title>Novel species of the genus Variovorax.</title>
        <authorList>
            <person name="Liu Q."/>
            <person name="Xin Y.-H."/>
        </authorList>
    </citation>
    <scope>NUCLEOTIDE SEQUENCE [LARGE SCALE GENOMIC DNA]</scope>
    <source>
        <strain evidence="3 4">KACC 18901</strain>
    </source>
</reference>
<dbReference type="PROSITE" id="PS00061">
    <property type="entry name" value="ADH_SHORT"/>
    <property type="match status" value="1"/>
</dbReference>
<dbReference type="PRINTS" id="PR00081">
    <property type="entry name" value="GDHRDH"/>
</dbReference>
<comment type="similarity">
    <text evidence="1">Belongs to the short-chain dehydrogenases/reductases (SDR) family.</text>
</comment>
<proteinExistence type="inferred from homology"/>
<protein>
    <submittedName>
        <fullName evidence="3">SDR family oxidoreductase</fullName>
    </submittedName>
</protein>
<comment type="caution">
    <text evidence="3">The sequence shown here is derived from an EMBL/GenBank/DDBJ whole genome shotgun (WGS) entry which is preliminary data.</text>
</comment>
<dbReference type="SMART" id="SM00822">
    <property type="entry name" value="PKS_KR"/>
    <property type="match status" value="1"/>
</dbReference>
<dbReference type="PRINTS" id="PR00080">
    <property type="entry name" value="SDRFAMILY"/>
</dbReference>
<organism evidence="3 4">
    <name type="scientific">Variovorax robiniae</name>
    <dbReference type="NCBI Taxonomy" id="1836199"/>
    <lineage>
        <taxon>Bacteria</taxon>
        <taxon>Pseudomonadati</taxon>
        <taxon>Pseudomonadota</taxon>
        <taxon>Betaproteobacteria</taxon>
        <taxon>Burkholderiales</taxon>
        <taxon>Comamonadaceae</taxon>
        <taxon>Variovorax</taxon>
    </lineage>
</organism>
<evidence type="ECO:0000313" key="4">
    <source>
        <dbReference type="Proteomes" id="UP001367030"/>
    </source>
</evidence>
<dbReference type="Pfam" id="PF13561">
    <property type="entry name" value="adh_short_C2"/>
    <property type="match status" value="1"/>
</dbReference>
<dbReference type="NCBIfam" id="NF005559">
    <property type="entry name" value="PRK07231.1"/>
    <property type="match status" value="1"/>
</dbReference>
<dbReference type="RefSeq" id="WP_340338908.1">
    <property type="nucleotide sequence ID" value="NZ_JBBKZS010000021.1"/>
</dbReference>
<name>A0ABU8XGB7_9BURK</name>
<evidence type="ECO:0000313" key="3">
    <source>
        <dbReference type="EMBL" id="MEJ8858853.1"/>
    </source>
</evidence>